<dbReference type="RefSeq" id="WP_067146566.1">
    <property type="nucleotide sequence ID" value="NZ_CP014265.1"/>
</dbReference>
<accession>A0A126QZ93</accession>
<dbReference type="InterPro" id="IPR039448">
    <property type="entry name" value="Beta_helix"/>
</dbReference>
<evidence type="ECO:0000256" key="1">
    <source>
        <dbReference type="SAM" id="MobiDB-lite"/>
    </source>
</evidence>
<gene>
    <name evidence="4" type="ORF">YLM1_0814</name>
</gene>
<evidence type="ECO:0000313" key="4">
    <source>
        <dbReference type="EMBL" id="AMK15371.1"/>
    </source>
</evidence>
<dbReference type="GeneID" id="28489110"/>
<evidence type="ECO:0000313" key="5">
    <source>
        <dbReference type="Proteomes" id="UP000066376"/>
    </source>
</evidence>
<keyword evidence="2" id="KW-0472">Membrane</keyword>
<dbReference type="PANTHER" id="PTHR11319:SF35">
    <property type="entry name" value="OUTER MEMBRANE PROTEIN PMPC-RELATED"/>
    <property type="match status" value="1"/>
</dbReference>
<name>A0A126QZ93_METOL</name>
<sequence>MELFSKRNFVFLMAIFLLFITVASVSAIDTNETSVNEENLAVDTLSSSEDVSIYSQEIEADPVDDSISYSSNTKEKLSQNNTVGDDSISYSSGAKEELSRDNTGDNLRADVNFDLTVYVGSGSGEFSSLQAAINSLSSSNRNYQIIIREGTYTGNGNRNVDVSRNSWINPNFKYLLIRADDGANVTFDGQGNYDLLHINSENVHIQNLNFINANNPSLYRTGGVCLDINKGHFSADNCYFANNGDSILDHLWGGAIHVNNNLQDINITNSFFENNTAQVGGVIRAENGANNINIINCTFKNNYASTHGGVACLFGNNILFENCLFENNSAPSSGGVHFHTGNSTVKNCTFIENKATGSGNDGYAGALGLVYTNANGVTVVDSKFYNNTATGDGGAIQIIGGGSNAKIFNSVFENNSASYGGAVSIKGSLTKIDNSTFINNIATGSSGGAIFIQGSNTTINNSTILNNSANQNGGGILTNGTGTIINNTIIGYNEASANGGGLHISGGSNFIVSNSTVYNNTAQSGAGIYINGSNANVINSNITNNTATGNGSGVYISGNNAVISNSNITNNNATVNGGGAYITGTNANIQNTHFDKNNAIPDEDKLDDGLGGALYIAGSNGHVTDCNFTYNTARNGSAIYVNPTNANVYNYVDGCIFVDNQAWSYWLPIYYNNVTHTIETNLTGGNNILNAIYNNGRNDRLRINGQYPVLGWENSNNGTIMYQDVREFNQTIVTVVYDRQGNLVFNETAITGLAGNVTYNIPENTSNWFIVNMTHLEDTYYKYISNITGININPGLTISDVIMYEGNTTPQIIYIYLADDESNPLPNEGPINVYVYVNGGKVLLGSGNTSSFAILTFYEGTLFQTLASGNYTTEAEYSYLYFNTTTHQIENKTIFVNGNLEVLPLIWNVTKTIIAVNDVPYVEGMTICLNDNITFNITVYNNIEGNITSLKITDLDTAGLQYLETIGTEWNYNGNHSWSLSNLTGFGNSSLIVKFTATQLGTCTNVADVSIFNGFSNKSANVSFICNKYPSSVNASDVTVVYGEPIVVPFSSENATGVDYLVINSSGIVVASGAIGPNGTIAGLDLGVGNYTVNLTTVVDGNHSVAVNVSSIIVTPAGSSVNASDVTVVYGEPIVVPFSSENATGVDYLVINSSGIVVASGAIGPNGTIAGLDLGVGNYTVNLETVVDGNHSVAVNSSSITVNPKYKTSITVSNATKYPGDKVKIRFTVDTEDGTPFNGDINVTLPNGNKILLSVVNGIGVYIWNVPKDAKKGSEYIFKASFSGNTTYSPSNGTGTVKVIKYKTSITVSNATGKPGEKVTLTVKVSTEDETPFNGNVVVKCPDGKNITVTIKNGVGKFNWTIPKDAKNNTVYEFTAYYDGDLIYMESNGTGFVKVISDDDNNNTHNNTNHHNKKYPTKMLNTGNPLIALLVAIVFIGLGLKRREDE</sequence>
<dbReference type="PANTHER" id="PTHR11319">
    <property type="entry name" value="G PROTEIN-COUPLED RECEPTOR-RELATED"/>
    <property type="match status" value="1"/>
</dbReference>
<feature type="transmembrane region" description="Helical" evidence="2">
    <location>
        <begin position="1422"/>
        <end position="1440"/>
    </location>
</feature>
<protein>
    <submittedName>
        <fullName evidence="4">Adhesin-like protein</fullName>
    </submittedName>
</protein>
<dbReference type="EMBL" id="CP014265">
    <property type="protein sequence ID" value="AMK15371.1"/>
    <property type="molecule type" value="Genomic_DNA"/>
</dbReference>
<keyword evidence="2" id="KW-0812">Transmembrane</keyword>
<dbReference type="SMART" id="SM00710">
    <property type="entry name" value="PbH1"/>
    <property type="match status" value="14"/>
</dbReference>
<dbReference type="Proteomes" id="UP000066376">
    <property type="component" value="Chromosome"/>
</dbReference>
<proteinExistence type="predicted"/>
<feature type="region of interest" description="Disordered" evidence="1">
    <location>
        <begin position="64"/>
        <end position="103"/>
    </location>
</feature>
<keyword evidence="5" id="KW-1185">Reference proteome</keyword>
<organism evidence="4 5">
    <name type="scientific">Methanobrevibacter olleyae</name>
    <dbReference type="NCBI Taxonomy" id="294671"/>
    <lineage>
        <taxon>Archaea</taxon>
        <taxon>Methanobacteriati</taxon>
        <taxon>Methanobacteriota</taxon>
        <taxon>Methanomada group</taxon>
        <taxon>Methanobacteria</taxon>
        <taxon>Methanobacteriales</taxon>
        <taxon>Methanobacteriaceae</taxon>
        <taxon>Methanobrevibacter</taxon>
    </lineage>
</organism>
<dbReference type="Gene3D" id="2.160.20.10">
    <property type="entry name" value="Single-stranded right-handed beta-helix, Pectin lyase-like"/>
    <property type="match status" value="2"/>
</dbReference>
<evidence type="ECO:0000259" key="3">
    <source>
        <dbReference type="Pfam" id="PF13229"/>
    </source>
</evidence>
<dbReference type="InterPro" id="IPR006626">
    <property type="entry name" value="PbH1"/>
</dbReference>
<keyword evidence="2" id="KW-1133">Transmembrane helix</keyword>
<feature type="domain" description="Right handed beta helix" evidence="3">
    <location>
        <begin position="184"/>
        <end position="350"/>
    </location>
</feature>
<feature type="compositionally biased region" description="Polar residues" evidence="1">
    <location>
        <begin position="67"/>
        <end position="92"/>
    </location>
</feature>
<reference evidence="4 5" key="1">
    <citation type="journal article" date="2016" name="Genome Announc.">
        <title>Draft Genome Sequence of the Rumen Methanogen Methanobrevibacter olleyae YLM1.</title>
        <authorList>
            <person name="Kelly W.J."/>
            <person name="Li D."/>
            <person name="Lambie S.C."/>
            <person name="Cox F."/>
            <person name="Attwood G.T."/>
            <person name="Altermann E."/>
            <person name="Leahy S.C."/>
        </authorList>
    </citation>
    <scope>NUCLEOTIDE SEQUENCE [LARGE SCALE GENOMIC DNA]</scope>
    <source>
        <strain evidence="4 5">YLM1</strain>
    </source>
</reference>
<dbReference type="InterPro" id="IPR012334">
    <property type="entry name" value="Pectin_lyas_fold"/>
</dbReference>
<dbReference type="SUPFAM" id="SSF51126">
    <property type="entry name" value="Pectin lyase-like"/>
    <property type="match status" value="2"/>
</dbReference>
<feature type="domain" description="Right handed beta helix" evidence="3">
    <location>
        <begin position="368"/>
        <end position="541"/>
    </location>
</feature>
<reference evidence="5" key="2">
    <citation type="submission" date="2016-02" db="EMBL/GenBank/DDBJ databases">
        <title>The draft genome sequence of the rumen methanogen Methanobrevibacter olleyae YLM1.</title>
        <authorList>
            <consortium name="New Zealand Agricultural Greenhouse Gas Research Centre/Pastoral Greenhouse Gas Research Consortium"/>
            <person name="Kelly W.J."/>
            <person name="Li D."/>
            <person name="Lambie S.C."/>
            <person name="Attwood G.T."/>
            <person name="Altermann E."/>
            <person name="Leahy S.C."/>
        </authorList>
    </citation>
    <scope>NUCLEOTIDE SEQUENCE [LARGE SCALE GENOMIC DNA]</scope>
    <source>
        <strain evidence="5">YLM1</strain>
    </source>
</reference>
<dbReference type="KEGG" id="mol:YLM1_0814"/>
<dbReference type="Pfam" id="PF13229">
    <property type="entry name" value="Beta_helix"/>
    <property type="match status" value="2"/>
</dbReference>
<dbReference type="PATRIC" id="fig|294671.3.peg.849"/>
<evidence type="ECO:0000256" key="2">
    <source>
        <dbReference type="SAM" id="Phobius"/>
    </source>
</evidence>
<dbReference type="InterPro" id="IPR011050">
    <property type="entry name" value="Pectin_lyase_fold/virulence"/>
</dbReference>
<feature type="compositionally biased region" description="Basic and acidic residues" evidence="1">
    <location>
        <begin position="94"/>
        <end position="103"/>
    </location>
</feature>